<organism evidence="4 5">
    <name type="scientific">Streptomyces violascens</name>
    <dbReference type="NCBI Taxonomy" id="67381"/>
    <lineage>
        <taxon>Bacteria</taxon>
        <taxon>Bacillati</taxon>
        <taxon>Actinomycetota</taxon>
        <taxon>Actinomycetes</taxon>
        <taxon>Kitasatosporales</taxon>
        <taxon>Streptomycetaceae</taxon>
        <taxon>Streptomyces</taxon>
    </lineage>
</organism>
<dbReference type="RefSeq" id="WP_189961711.1">
    <property type="nucleotide sequence ID" value="NZ_BMUA01000003.1"/>
</dbReference>
<evidence type="ECO:0000313" key="4">
    <source>
        <dbReference type="EMBL" id="GHI35792.1"/>
    </source>
</evidence>
<dbReference type="PROSITE" id="PS51677">
    <property type="entry name" value="NODB"/>
    <property type="match status" value="1"/>
</dbReference>
<dbReference type="Pfam" id="PF01522">
    <property type="entry name" value="Polysacc_deac_1"/>
    <property type="match status" value="1"/>
</dbReference>
<gene>
    <name evidence="4" type="ORF">Sviol_02000</name>
</gene>
<evidence type="ECO:0000256" key="1">
    <source>
        <dbReference type="ARBA" id="ARBA00004613"/>
    </source>
</evidence>
<sequence length="261" mass="29177">MPVDTAVGDPWGPLTGSRPRPAAPLWVAMYHSVTHTTDDPYRITVSPRRFERQLRWLRRRGLKGVSMAELIRARTAGTVQGLVGLTFDDGYADFTAEALALLRRYECTATVFVLPGLLGSTNEWDPLGPRKPLLDERGIQQAATWGMEVASHGLRHLDLTHADEDTLRREVHESRQLLLDLVGHDVAGFCYPYGAVDLRAVAAVRAAGYQYACAIDPGPLTGRYALPRVHVGERDTAWRLHLKRALHRWRRHEPADLPEGP</sequence>
<accession>A0ABQ3QEV7</accession>
<dbReference type="InterPro" id="IPR002509">
    <property type="entry name" value="NODB_dom"/>
</dbReference>
<evidence type="ECO:0000313" key="5">
    <source>
        <dbReference type="Proteomes" id="UP001050808"/>
    </source>
</evidence>
<dbReference type="Proteomes" id="UP001050808">
    <property type="component" value="Unassembled WGS sequence"/>
</dbReference>
<dbReference type="InterPro" id="IPR011330">
    <property type="entry name" value="Glyco_hydro/deAcase_b/a-brl"/>
</dbReference>
<dbReference type="PANTHER" id="PTHR34216">
    <property type="match status" value="1"/>
</dbReference>
<dbReference type="SUPFAM" id="SSF88713">
    <property type="entry name" value="Glycoside hydrolase/deacetylase"/>
    <property type="match status" value="1"/>
</dbReference>
<evidence type="ECO:0000259" key="3">
    <source>
        <dbReference type="PROSITE" id="PS51677"/>
    </source>
</evidence>
<name>A0ABQ3QEV7_9ACTN</name>
<dbReference type="EMBL" id="BNDY01000001">
    <property type="protein sequence ID" value="GHI35792.1"/>
    <property type="molecule type" value="Genomic_DNA"/>
</dbReference>
<comment type="caution">
    <text evidence="4">The sequence shown here is derived from an EMBL/GenBank/DDBJ whole genome shotgun (WGS) entry which is preliminary data.</text>
</comment>
<dbReference type="PANTHER" id="PTHR34216:SF3">
    <property type="entry name" value="POLY-BETA-1,6-N-ACETYL-D-GLUCOSAMINE N-DEACETYLASE"/>
    <property type="match status" value="1"/>
</dbReference>
<proteinExistence type="predicted"/>
<dbReference type="InterPro" id="IPR051398">
    <property type="entry name" value="Polysacch_Deacetylase"/>
</dbReference>
<keyword evidence="2" id="KW-0732">Signal</keyword>
<protein>
    <submittedName>
        <fullName evidence="4">Polysaccharide deacetylase</fullName>
    </submittedName>
</protein>
<keyword evidence="5" id="KW-1185">Reference proteome</keyword>
<reference evidence="4" key="1">
    <citation type="submission" date="2024-05" db="EMBL/GenBank/DDBJ databases">
        <title>Whole genome shotgun sequence of Streptomyces violascens NBRC 12920.</title>
        <authorList>
            <person name="Komaki H."/>
            <person name="Tamura T."/>
        </authorList>
    </citation>
    <scope>NUCLEOTIDE SEQUENCE</scope>
    <source>
        <strain evidence="4">NBRC 12920</strain>
    </source>
</reference>
<dbReference type="CDD" id="cd10918">
    <property type="entry name" value="CE4_NodB_like_5s_6s"/>
    <property type="match status" value="1"/>
</dbReference>
<evidence type="ECO:0000256" key="2">
    <source>
        <dbReference type="ARBA" id="ARBA00022729"/>
    </source>
</evidence>
<feature type="domain" description="NodB homology" evidence="3">
    <location>
        <begin position="81"/>
        <end position="261"/>
    </location>
</feature>
<comment type="subcellular location">
    <subcellularLocation>
        <location evidence="1">Secreted</location>
    </subcellularLocation>
</comment>
<dbReference type="Gene3D" id="3.20.20.370">
    <property type="entry name" value="Glycoside hydrolase/deacetylase"/>
    <property type="match status" value="1"/>
</dbReference>